<comment type="catalytic activity">
    <reaction evidence="9">
        <text>L-valine + 2-oxoglutarate = 3-methyl-2-oxobutanoate + L-glutamate</text>
        <dbReference type="Rhea" id="RHEA:24813"/>
        <dbReference type="ChEBI" id="CHEBI:11851"/>
        <dbReference type="ChEBI" id="CHEBI:16810"/>
        <dbReference type="ChEBI" id="CHEBI:29985"/>
        <dbReference type="ChEBI" id="CHEBI:57762"/>
        <dbReference type="EC" id="2.6.1.42"/>
    </reaction>
</comment>
<comment type="cofactor">
    <cofactor evidence="1 13">
        <name>pyridoxal 5'-phosphate</name>
        <dbReference type="ChEBI" id="CHEBI:597326"/>
    </cofactor>
</comment>
<evidence type="ECO:0000313" key="15">
    <source>
        <dbReference type="Proteomes" id="UP000286947"/>
    </source>
</evidence>
<dbReference type="GO" id="GO:0052655">
    <property type="term" value="F:L-valine-2-oxoglutarate transaminase activity"/>
    <property type="evidence" value="ECO:0007669"/>
    <property type="project" value="RHEA"/>
</dbReference>
<comment type="catalytic activity">
    <reaction evidence="11">
        <text>L-leucine + 2-oxoglutarate = 4-methyl-2-oxopentanoate + L-glutamate</text>
        <dbReference type="Rhea" id="RHEA:18321"/>
        <dbReference type="ChEBI" id="CHEBI:16810"/>
        <dbReference type="ChEBI" id="CHEBI:17865"/>
        <dbReference type="ChEBI" id="CHEBI:29985"/>
        <dbReference type="ChEBI" id="CHEBI:57427"/>
        <dbReference type="EC" id="2.6.1.42"/>
    </reaction>
</comment>
<reference evidence="14 15" key="1">
    <citation type="submission" date="2018-01" db="EMBL/GenBank/DDBJ databases">
        <title>Saezia sanguinis gen. nov., sp. nov., in the order Burkholderiales isolated from human blood.</title>
        <authorList>
            <person name="Medina-Pascual M.J."/>
            <person name="Valdezate S."/>
            <person name="Monzon S."/>
            <person name="Cuesta I."/>
            <person name="Carrasco G."/>
            <person name="Villalon P."/>
            <person name="Saez-Nieto J.A."/>
        </authorList>
    </citation>
    <scope>NUCLEOTIDE SEQUENCE [LARGE SCALE GENOMIC DNA]</scope>
    <source>
        <strain evidence="14 15">CNM695-12</strain>
    </source>
</reference>
<dbReference type="InterPro" id="IPR001544">
    <property type="entry name" value="Aminotrans_IV"/>
</dbReference>
<dbReference type="GO" id="GO:0052654">
    <property type="term" value="F:L-leucine-2-oxoglutarate transaminase activity"/>
    <property type="evidence" value="ECO:0007669"/>
    <property type="project" value="RHEA"/>
</dbReference>
<comment type="function">
    <text evidence="2">Acts on leucine, isoleucine and valine.</text>
</comment>
<organism evidence="14 15">
    <name type="scientific">Saezia sanguinis</name>
    <dbReference type="NCBI Taxonomy" id="1965230"/>
    <lineage>
        <taxon>Bacteria</taxon>
        <taxon>Pseudomonadati</taxon>
        <taxon>Pseudomonadota</taxon>
        <taxon>Betaproteobacteria</taxon>
        <taxon>Burkholderiales</taxon>
        <taxon>Saeziaceae</taxon>
        <taxon>Saezia</taxon>
    </lineage>
</organism>
<proteinExistence type="inferred from homology"/>
<dbReference type="InterPro" id="IPR043132">
    <property type="entry name" value="BCAT-like_C"/>
</dbReference>
<dbReference type="GO" id="GO:0052656">
    <property type="term" value="F:L-isoleucine-2-oxoglutarate transaminase activity"/>
    <property type="evidence" value="ECO:0007669"/>
    <property type="project" value="RHEA"/>
</dbReference>
<comment type="pathway">
    <text evidence="4">Amino-acid biosynthesis; L-valine biosynthesis; L-valine from pyruvate: step 4/4.</text>
</comment>
<evidence type="ECO:0000256" key="11">
    <source>
        <dbReference type="ARBA" id="ARBA00049229"/>
    </source>
</evidence>
<dbReference type="InterPro" id="IPR043131">
    <property type="entry name" value="BCAT-like_N"/>
</dbReference>
<comment type="caution">
    <text evidence="14">The sequence shown here is derived from an EMBL/GenBank/DDBJ whole genome shotgun (WGS) entry which is preliminary data.</text>
</comment>
<comment type="pathway">
    <text evidence="3">Amino-acid biosynthesis; L-isoleucine biosynthesis; L-isoleucine from 2-oxobutanoate: step 4/4.</text>
</comment>
<evidence type="ECO:0000256" key="7">
    <source>
        <dbReference type="ARBA" id="ARBA00013053"/>
    </source>
</evidence>
<evidence type="ECO:0000256" key="13">
    <source>
        <dbReference type="RuleBase" id="RU004516"/>
    </source>
</evidence>
<dbReference type="PROSITE" id="PS00770">
    <property type="entry name" value="AA_TRANSFER_CLASS_4"/>
    <property type="match status" value="1"/>
</dbReference>
<evidence type="ECO:0000256" key="2">
    <source>
        <dbReference type="ARBA" id="ARBA00003109"/>
    </source>
</evidence>
<dbReference type="Proteomes" id="UP000286947">
    <property type="component" value="Unassembled WGS sequence"/>
</dbReference>
<dbReference type="AlphaFoldDB" id="A0A433SHA6"/>
<dbReference type="EMBL" id="PQSP01000001">
    <property type="protein sequence ID" value="RUS68131.1"/>
    <property type="molecule type" value="Genomic_DNA"/>
</dbReference>
<name>A0A433SHA6_9BURK</name>
<keyword evidence="15" id="KW-1185">Reference proteome</keyword>
<evidence type="ECO:0000256" key="1">
    <source>
        <dbReference type="ARBA" id="ARBA00001933"/>
    </source>
</evidence>
<dbReference type="Gene3D" id="3.20.10.10">
    <property type="entry name" value="D-amino Acid Aminotransferase, subunit A, domain 2"/>
    <property type="match status" value="1"/>
</dbReference>
<dbReference type="Gene3D" id="3.30.470.10">
    <property type="match status" value="1"/>
</dbReference>
<dbReference type="EC" id="2.6.1.42" evidence="7"/>
<evidence type="ECO:0000256" key="10">
    <source>
        <dbReference type="ARBA" id="ARBA00048798"/>
    </source>
</evidence>
<sequence>MGRIVYVNGQYVDESDAKVSIFDRGFLFADAVYEVTAVINGRLLESEGHLTRLKRSCNELQLKMPVSQDQLLDIHRQLIEKNQLREGGIYMQLTRGRDKDRDFSFPPADTPATLVLFTQAKNLLDCPIAKKGIKVVSVPDLRWRRRDIKTVQLLCASLAKEYAHTQGADDAFLVEDGYVTEGSASNAFIIQQDNTIVTRPLSNDILHGITRKAIIQLIEQDRSFKLEERLFTIEEAKAAKEAFVSAATAFIWPVVSIDGHVLGDGKPGPIASRLRALYLDAAKKAVGLA</sequence>
<accession>A0A433SHA6</accession>
<keyword evidence="8 13" id="KW-0663">Pyridoxal phosphate</keyword>
<evidence type="ECO:0000313" key="14">
    <source>
        <dbReference type="EMBL" id="RUS68131.1"/>
    </source>
</evidence>
<dbReference type="GO" id="GO:0005829">
    <property type="term" value="C:cytosol"/>
    <property type="evidence" value="ECO:0007669"/>
    <property type="project" value="TreeGrafter"/>
</dbReference>
<dbReference type="InterPro" id="IPR036038">
    <property type="entry name" value="Aminotransferase-like"/>
</dbReference>
<dbReference type="CDD" id="cd01558">
    <property type="entry name" value="D-AAT_like"/>
    <property type="match status" value="1"/>
</dbReference>
<dbReference type="FunFam" id="3.20.10.10:FF:000002">
    <property type="entry name" value="D-alanine aminotransferase"/>
    <property type="match status" value="1"/>
</dbReference>
<dbReference type="PANTHER" id="PTHR42743:SF11">
    <property type="entry name" value="AMINODEOXYCHORISMATE LYASE"/>
    <property type="match status" value="1"/>
</dbReference>
<evidence type="ECO:0000256" key="9">
    <source>
        <dbReference type="ARBA" id="ARBA00048212"/>
    </source>
</evidence>
<dbReference type="Pfam" id="PF01063">
    <property type="entry name" value="Aminotran_4"/>
    <property type="match status" value="1"/>
</dbReference>
<evidence type="ECO:0000256" key="4">
    <source>
        <dbReference type="ARBA" id="ARBA00004931"/>
    </source>
</evidence>
<keyword evidence="14" id="KW-0808">Transferase</keyword>
<comment type="catalytic activity">
    <reaction evidence="10">
        <text>L-isoleucine + 2-oxoglutarate = (S)-3-methyl-2-oxopentanoate + L-glutamate</text>
        <dbReference type="Rhea" id="RHEA:24801"/>
        <dbReference type="ChEBI" id="CHEBI:16810"/>
        <dbReference type="ChEBI" id="CHEBI:29985"/>
        <dbReference type="ChEBI" id="CHEBI:35146"/>
        <dbReference type="ChEBI" id="CHEBI:58045"/>
        <dbReference type="EC" id="2.6.1.42"/>
    </reaction>
</comment>
<evidence type="ECO:0000256" key="3">
    <source>
        <dbReference type="ARBA" id="ARBA00004824"/>
    </source>
</evidence>
<dbReference type="PANTHER" id="PTHR42743">
    <property type="entry name" value="AMINO-ACID AMINOTRANSFERASE"/>
    <property type="match status" value="1"/>
</dbReference>
<evidence type="ECO:0000256" key="6">
    <source>
        <dbReference type="ARBA" id="ARBA00009320"/>
    </source>
</evidence>
<evidence type="ECO:0000256" key="5">
    <source>
        <dbReference type="ARBA" id="ARBA00005072"/>
    </source>
</evidence>
<dbReference type="GO" id="GO:0008652">
    <property type="term" value="P:amino acid biosynthetic process"/>
    <property type="evidence" value="ECO:0007669"/>
    <property type="project" value="UniProtKB-ARBA"/>
</dbReference>
<dbReference type="GO" id="GO:0046394">
    <property type="term" value="P:carboxylic acid biosynthetic process"/>
    <property type="evidence" value="ECO:0007669"/>
    <property type="project" value="UniProtKB-ARBA"/>
</dbReference>
<comment type="pathway">
    <text evidence="5">Amino-acid biosynthesis; L-leucine biosynthesis; L-leucine from 3-methyl-2-oxobutanoate: step 4/4.</text>
</comment>
<protein>
    <recommendedName>
        <fullName evidence="7">branched-chain-amino-acid transaminase</fullName>
        <ecNumber evidence="7">2.6.1.42</ecNumber>
    </recommendedName>
</protein>
<keyword evidence="14" id="KW-0032">Aminotransferase</keyword>
<gene>
    <name evidence="14" type="primary">dat</name>
    <name evidence="14" type="ORF">CUZ56_00616</name>
</gene>
<evidence type="ECO:0000256" key="12">
    <source>
        <dbReference type="RuleBase" id="RU004106"/>
    </source>
</evidence>
<evidence type="ECO:0000256" key="8">
    <source>
        <dbReference type="ARBA" id="ARBA00022898"/>
    </source>
</evidence>
<dbReference type="InterPro" id="IPR050571">
    <property type="entry name" value="Class-IV_PLP-Dep_Aminotrnsfr"/>
</dbReference>
<dbReference type="NCBIfam" id="NF005209">
    <property type="entry name" value="PRK06680.1"/>
    <property type="match status" value="1"/>
</dbReference>
<dbReference type="SUPFAM" id="SSF56752">
    <property type="entry name" value="D-aminoacid aminotransferase-like PLP-dependent enzymes"/>
    <property type="match status" value="1"/>
</dbReference>
<dbReference type="InterPro" id="IPR018300">
    <property type="entry name" value="Aminotrans_IV_CS"/>
</dbReference>
<dbReference type="RefSeq" id="WP_126978041.1">
    <property type="nucleotide sequence ID" value="NZ_PQSP01000001.1"/>
</dbReference>
<comment type="similarity">
    <text evidence="6 12">Belongs to the class-IV pyridoxal-phosphate-dependent aminotransferase family.</text>
</comment>
<dbReference type="OrthoDB" id="9805628at2"/>